<keyword evidence="5 12" id="KW-1133">Transmembrane helix</keyword>
<keyword evidence="12 15" id="KW-0808">Transferase</keyword>
<dbReference type="Pfam" id="PF13637">
    <property type="entry name" value="Ank_4"/>
    <property type="match status" value="1"/>
</dbReference>
<evidence type="ECO:0000256" key="12">
    <source>
        <dbReference type="RuleBase" id="RU079119"/>
    </source>
</evidence>
<comment type="domain">
    <text evidence="12">The DHHC domain is required for palmitoyltransferase activity.</text>
</comment>
<feature type="domain" description="Palmitoyltransferase DHHC" evidence="14">
    <location>
        <begin position="444"/>
        <end position="581"/>
    </location>
</feature>
<feature type="region of interest" description="Disordered" evidence="13">
    <location>
        <begin position="1"/>
        <end position="21"/>
    </location>
</feature>
<evidence type="ECO:0000256" key="5">
    <source>
        <dbReference type="ARBA" id="ARBA00022989"/>
    </source>
</evidence>
<keyword evidence="3 12" id="KW-0812">Transmembrane</keyword>
<feature type="repeat" description="ANK" evidence="11">
    <location>
        <begin position="230"/>
        <end position="262"/>
    </location>
</feature>
<dbReference type="GO" id="GO:0016020">
    <property type="term" value="C:membrane"/>
    <property type="evidence" value="ECO:0007669"/>
    <property type="project" value="UniProtKB-SubCell"/>
</dbReference>
<dbReference type="PANTHER" id="PTHR24161">
    <property type="entry name" value="ANK_REP_REGION DOMAIN-CONTAINING PROTEIN-RELATED"/>
    <property type="match status" value="1"/>
</dbReference>
<keyword evidence="6 11" id="KW-0040">ANK repeat</keyword>
<evidence type="ECO:0000256" key="10">
    <source>
        <dbReference type="ARBA" id="ARBA00048048"/>
    </source>
</evidence>
<feature type="transmembrane region" description="Helical" evidence="12">
    <location>
        <begin position="373"/>
        <end position="394"/>
    </location>
</feature>
<proteinExistence type="inferred from homology"/>
<evidence type="ECO:0000256" key="2">
    <source>
        <dbReference type="ARBA" id="ARBA00010104"/>
    </source>
</evidence>
<keyword evidence="12" id="KW-0012">Acyltransferase</keyword>
<dbReference type="SMART" id="SM00248">
    <property type="entry name" value="ANK"/>
    <property type="match status" value="6"/>
</dbReference>
<keyword evidence="9" id="KW-0449">Lipoprotein</keyword>
<feature type="repeat" description="ANK" evidence="11">
    <location>
        <begin position="97"/>
        <end position="129"/>
    </location>
</feature>
<gene>
    <name evidence="15" type="ORF">F8M41_006074</name>
</gene>
<keyword evidence="16" id="KW-1185">Reference proteome</keyword>
<keyword evidence="7 12" id="KW-0472">Membrane</keyword>
<evidence type="ECO:0000256" key="11">
    <source>
        <dbReference type="PROSITE-ProRule" id="PRU00023"/>
    </source>
</evidence>
<feature type="transmembrane region" description="Helical" evidence="12">
    <location>
        <begin position="327"/>
        <end position="352"/>
    </location>
</feature>
<dbReference type="Pfam" id="PF12796">
    <property type="entry name" value="Ank_2"/>
    <property type="match status" value="1"/>
</dbReference>
<feature type="transmembrane region" description="Helical" evidence="12">
    <location>
        <begin position="543"/>
        <end position="564"/>
    </location>
</feature>
<evidence type="ECO:0000313" key="15">
    <source>
        <dbReference type="EMBL" id="KAF0427257.1"/>
    </source>
</evidence>
<dbReference type="PROSITE" id="PS50088">
    <property type="entry name" value="ANK_REPEAT"/>
    <property type="match status" value="5"/>
</dbReference>
<comment type="subcellular location">
    <subcellularLocation>
        <location evidence="1">Membrane</location>
        <topology evidence="1">Multi-pass membrane protein</topology>
    </subcellularLocation>
</comment>
<dbReference type="OrthoDB" id="6781668at2759"/>
<comment type="caution">
    <text evidence="15">The sequence shown here is derived from an EMBL/GenBank/DDBJ whole genome shotgun (WGS) entry which is preliminary data.</text>
</comment>
<evidence type="ECO:0000256" key="8">
    <source>
        <dbReference type="ARBA" id="ARBA00023139"/>
    </source>
</evidence>
<feature type="repeat" description="ANK" evidence="11">
    <location>
        <begin position="164"/>
        <end position="196"/>
    </location>
</feature>
<evidence type="ECO:0000259" key="14">
    <source>
        <dbReference type="Pfam" id="PF01529"/>
    </source>
</evidence>
<evidence type="ECO:0000256" key="4">
    <source>
        <dbReference type="ARBA" id="ARBA00022737"/>
    </source>
</evidence>
<dbReference type="Pfam" id="PF01529">
    <property type="entry name" value="DHHC"/>
    <property type="match status" value="1"/>
</dbReference>
<evidence type="ECO:0000256" key="7">
    <source>
        <dbReference type="ARBA" id="ARBA00023136"/>
    </source>
</evidence>
<comment type="similarity">
    <text evidence="2">Belongs to the DHHC palmitoyltransferase family. AKR/ZDHHC17 subfamily.</text>
</comment>
<accession>A0A8H4A429</accession>
<feature type="transmembrane region" description="Helical" evidence="12">
    <location>
        <begin position="400"/>
        <end position="421"/>
    </location>
</feature>
<feature type="repeat" description="ANK" evidence="11">
    <location>
        <begin position="131"/>
        <end position="163"/>
    </location>
</feature>
<dbReference type="Proteomes" id="UP000439903">
    <property type="component" value="Unassembled WGS sequence"/>
</dbReference>
<sequence length="734" mass="82862">MAPTKTQDTELEGHVDGKNRSGITNVPGLNIAAAKTTVAVTNVLPTVDNHVSNSVVENRCDSFSGMTIHQAAQQGNLHIAKNLIEQGRVKATDRDAQNATPLHWAAINNHVMMAKYLIDSGAEVDARGGELDATPLHWAARSGHLSMVTLLINHGADPNIRDSQGFNGLHIATHSSNTMLVLYLIYHDMDIDTPDILQHTPLMWAAYQGDAPTVDLLIRLGASVSKTDSAQFTPLHWAMIKGNQLCIRKLIEAGANINAKEENGKTPSDIAREMKADRIWERALHESGIRGDRKMRMYMFDKWTTIIIIYLLPFFLLFAVFNTLAYYPWFIGLPVSVLEFVFCYVLIVKFLIRAQIPDALLRTPYFTSLFQASAFWVGFTWIYKLLFVTSFLLVPNVIFVTSYVLSMYWFYTALFVNPGFIPKKYSREQQKQLIIDLANQGMLDSKHLCITCLIKKPLRSKHCKICNRCVARFDHHCPWIHNCIGVKNHRAFMVYLAMMIAGILSFEFICFQYFIISTPPYVPIPSSPCFLNDPLCGIFQYDMWTASIAIWAGLHLIWIIGLICMQGYQIAKAKTTNEMANFHRYSYFGNRASISVREQIMATLAAGPGAAGTAQTGDNCDDDMGGIDENVDDSFGDRDRRHRLHSNLDSQNSLRMFSGRESMTSRRKHHLNGHGNENPFDFGCWNNCVDFCSQGQAGMMQNVNWYELYDVPLERYGNLKPRSGYVAIRDDDLV</sequence>
<keyword evidence="4" id="KW-0677">Repeat</keyword>
<name>A0A8H4A429_GIGMA</name>
<evidence type="ECO:0000313" key="16">
    <source>
        <dbReference type="Proteomes" id="UP000439903"/>
    </source>
</evidence>
<evidence type="ECO:0000256" key="6">
    <source>
        <dbReference type="ARBA" id="ARBA00023043"/>
    </source>
</evidence>
<dbReference type="PROSITE" id="PS50216">
    <property type="entry name" value="DHHC"/>
    <property type="match status" value="1"/>
</dbReference>
<evidence type="ECO:0000256" key="13">
    <source>
        <dbReference type="SAM" id="MobiDB-lite"/>
    </source>
</evidence>
<protein>
    <recommendedName>
        <fullName evidence="12">Palmitoyltransferase</fullName>
        <ecNumber evidence="12">2.3.1.225</ecNumber>
    </recommendedName>
</protein>
<dbReference type="GO" id="GO:0019706">
    <property type="term" value="F:protein-cysteine S-palmitoyltransferase activity"/>
    <property type="evidence" value="ECO:0007669"/>
    <property type="project" value="UniProtKB-EC"/>
</dbReference>
<dbReference type="Gene3D" id="1.25.40.20">
    <property type="entry name" value="Ankyrin repeat-containing domain"/>
    <property type="match status" value="1"/>
</dbReference>
<dbReference type="InterPro" id="IPR001594">
    <property type="entry name" value="Palmitoyltrfase_DHHC"/>
</dbReference>
<reference evidence="15 16" key="1">
    <citation type="journal article" date="2019" name="Environ. Microbiol.">
        <title>At the nexus of three kingdoms: the genome of the mycorrhizal fungus Gigaspora margarita provides insights into plant, endobacterial and fungal interactions.</title>
        <authorList>
            <person name="Venice F."/>
            <person name="Ghignone S."/>
            <person name="Salvioli di Fossalunga A."/>
            <person name="Amselem J."/>
            <person name="Novero M."/>
            <person name="Xianan X."/>
            <person name="Sedzielewska Toro K."/>
            <person name="Morin E."/>
            <person name="Lipzen A."/>
            <person name="Grigoriev I.V."/>
            <person name="Henrissat B."/>
            <person name="Martin F.M."/>
            <person name="Bonfante P."/>
        </authorList>
    </citation>
    <scope>NUCLEOTIDE SEQUENCE [LARGE SCALE GENOMIC DNA]</scope>
    <source>
        <strain evidence="15 16">BEG34</strain>
    </source>
</reference>
<evidence type="ECO:0000256" key="9">
    <source>
        <dbReference type="ARBA" id="ARBA00023288"/>
    </source>
</evidence>
<dbReference type="PANTHER" id="PTHR24161:SF85">
    <property type="entry name" value="PALMITOYLTRANSFERASE HIP14"/>
    <property type="match status" value="1"/>
</dbReference>
<dbReference type="EC" id="2.3.1.225" evidence="12"/>
<feature type="compositionally biased region" description="Basic and acidic residues" evidence="13">
    <location>
        <begin position="7"/>
        <end position="19"/>
    </location>
</feature>
<comment type="catalytic activity">
    <reaction evidence="10 12">
        <text>L-cysteinyl-[protein] + hexadecanoyl-CoA = S-hexadecanoyl-L-cysteinyl-[protein] + CoA</text>
        <dbReference type="Rhea" id="RHEA:36683"/>
        <dbReference type="Rhea" id="RHEA-COMP:10131"/>
        <dbReference type="Rhea" id="RHEA-COMP:11032"/>
        <dbReference type="ChEBI" id="CHEBI:29950"/>
        <dbReference type="ChEBI" id="CHEBI:57287"/>
        <dbReference type="ChEBI" id="CHEBI:57379"/>
        <dbReference type="ChEBI" id="CHEBI:74151"/>
        <dbReference type="EC" id="2.3.1.225"/>
    </reaction>
</comment>
<dbReference type="InterPro" id="IPR036770">
    <property type="entry name" value="Ankyrin_rpt-contain_sf"/>
</dbReference>
<dbReference type="AlphaFoldDB" id="A0A8H4A429"/>
<dbReference type="EMBL" id="WTPW01001593">
    <property type="protein sequence ID" value="KAF0427257.1"/>
    <property type="molecule type" value="Genomic_DNA"/>
</dbReference>
<dbReference type="InterPro" id="IPR002110">
    <property type="entry name" value="Ankyrin_rpt"/>
</dbReference>
<evidence type="ECO:0000256" key="1">
    <source>
        <dbReference type="ARBA" id="ARBA00004141"/>
    </source>
</evidence>
<organism evidence="15 16">
    <name type="scientific">Gigaspora margarita</name>
    <dbReference type="NCBI Taxonomy" id="4874"/>
    <lineage>
        <taxon>Eukaryota</taxon>
        <taxon>Fungi</taxon>
        <taxon>Fungi incertae sedis</taxon>
        <taxon>Mucoromycota</taxon>
        <taxon>Glomeromycotina</taxon>
        <taxon>Glomeromycetes</taxon>
        <taxon>Diversisporales</taxon>
        <taxon>Gigasporaceae</taxon>
        <taxon>Gigaspora</taxon>
    </lineage>
</organism>
<evidence type="ECO:0000256" key="3">
    <source>
        <dbReference type="ARBA" id="ARBA00022692"/>
    </source>
</evidence>
<dbReference type="SUPFAM" id="SSF48403">
    <property type="entry name" value="Ankyrin repeat"/>
    <property type="match status" value="1"/>
</dbReference>
<dbReference type="PROSITE" id="PS50297">
    <property type="entry name" value="ANK_REP_REGION"/>
    <property type="match status" value="4"/>
</dbReference>
<feature type="transmembrane region" description="Helical" evidence="12">
    <location>
        <begin position="492"/>
        <end position="516"/>
    </location>
</feature>
<dbReference type="PRINTS" id="PR01415">
    <property type="entry name" value="ANKYRIN"/>
</dbReference>
<feature type="transmembrane region" description="Helical" evidence="12">
    <location>
        <begin position="303"/>
        <end position="321"/>
    </location>
</feature>
<feature type="repeat" description="ANK" evidence="11">
    <location>
        <begin position="197"/>
        <end position="229"/>
    </location>
</feature>
<keyword evidence="8" id="KW-0564">Palmitate</keyword>